<protein>
    <submittedName>
        <fullName evidence="2">GNAT family N-acetyltransferase</fullName>
    </submittedName>
</protein>
<dbReference type="RefSeq" id="WP_348262751.1">
    <property type="nucleotide sequence ID" value="NZ_CP121196.1"/>
</dbReference>
<dbReference type="AlphaFoldDB" id="A0AAU7DJK6"/>
<accession>A0AAU7DJK6</accession>
<dbReference type="CDD" id="cd04301">
    <property type="entry name" value="NAT_SF"/>
    <property type="match status" value="1"/>
</dbReference>
<sequence>MGITVKPVQVTEILPWRELYRQEMNCQIVHDSLHAREGWTEPYLIELDGETAGYGSIAVAGPWSGTRTIFEFFVTEKQRSRFFEAFEALKLASCADAIETQTNDVMLTAMLHTWAHDVFSEKIVFEDKLTTAYRVPGAVLRKREPEGDWMLLEVSGEVAGTGGVLYHYNRPYGDIWMEVAEPFRGRGFGTYLVQELKRICREGGSVPCARCNTGNVASRKTLQKAGFVPCAHILCGKL</sequence>
<dbReference type="Gene3D" id="3.40.630.30">
    <property type="match status" value="1"/>
</dbReference>
<dbReference type="PROSITE" id="PS51186">
    <property type="entry name" value="GNAT"/>
    <property type="match status" value="1"/>
</dbReference>
<dbReference type="EMBL" id="CP121196">
    <property type="protein sequence ID" value="XBH17526.1"/>
    <property type="molecule type" value="Genomic_DNA"/>
</dbReference>
<evidence type="ECO:0000259" key="1">
    <source>
        <dbReference type="PROSITE" id="PS51186"/>
    </source>
</evidence>
<dbReference type="Pfam" id="PF00583">
    <property type="entry name" value="Acetyltransf_1"/>
    <property type="match status" value="1"/>
</dbReference>
<dbReference type="GO" id="GO:0016747">
    <property type="term" value="F:acyltransferase activity, transferring groups other than amino-acyl groups"/>
    <property type="evidence" value="ECO:0007669"/>
    <property type="project" value="InterPro"/>
</dbReference>
<dbReference type="InterPro" id="IPR000182">
    <property type="entry name" value="GNAT_dom"/>
</dbReference>
<dbReference type="SUPFAM" id="SSF55729">
    <property type="entry name" value="Acyl-CoA N-acyltransferases (Nat)"/>
    <property type="match status" value="1"/>
</dbReference>
<proteinExistence type="predicted"/>
<reference evidence="2" key="1">
    <citation type="submission" date="2023-03" db="EMBL/GenBank/DDBJ databases">
        <title>Edaphobacter sp.</title>
        <authorList>
            <person name="Huber K.J."/>
            <person name="Papendorf J."/>
            <person name="Pilke C."/>
            <person name="Bunk B."/>
            <person name="Sproeer C."/>
            <person name="Pester M."/>
        </authorList>
    </citation>
    <scope>NUCLEOTIDE SEQUENCE</scope>
    <source>
        <strain evidence="2">DSM 110680</strain>
    </source>
</reference>
<name>A0AAU7DJK6_9BACT</name>
<evidence type="ECO:0000313" key="2">
    <source>
        <dbReference type="EMBL" id="XBH17526.1"/>
    </source>
</evidence>
<gene>
    <name evidence="2" type="ORF">P8935_23540</name>
</gene>
<dbReference type="InterPro" id="IPR016181">
    <property type="entry name" value="Acyl_CoA_acyltransferase"/>
</dbReference>
<organism evidence="2">
    <name type="scientific">Telmatobacter sp. DSM 110680</name>
    <dbReference type="NCBI Taxonomy" id="3036704"/>
    <lineage>
        <taxon>Bacteria</taxon>
        <taxon>Pseudomonadati</taxon>
        <taxon>Acidobacteriota</taxon>
        <taxon>Terriglobia</taxon>
        <taxon>Terriglobales</taxon>
        <taxon>Acidobacteriaceae</taxon>
        <taxon>Telmatobacter</taxon>
    </lineage>
</organism>
<feature type="domain" description="N-acetyltransferase" evidence="1">
    <location>
        <begin position="98"/>
        <end position="238"/>
    </location>
</feature>